<keyword evidence="6" id="KW-0997">Cell inner membrane</keyword>
<accession>A0ABT3GAS1</accession>
<evidence type="ECO:0000256" key="5">
    <source>
        <dbReference type="ARBA" id="ARBA00022475"/>
    </source>
</evidence>
<evidence type="ECO:0000313" key="10">
    <source>
        <dbReference type="Proteomes" id="UP001165653"/>
    </source>
</evidence>
<name>A0ABT3GAS1_9BACT</name>
<evidence type="ECO:0000256" key="8">
    <source>
        <dbReference type="ARBA" id="ARBA00023136"/>
    </source>
</evidence>
<dbReference type="EMBL" id="JAPDDR010000018">
    <property type="protein sequence ID" value="MCW1916742.1"/>
    <property type="molecule type" value="Genomic_DNA"/>
</dbReference>
<evidence type="ECO:0000313" key="9">
    <source>
        <dbReference type="EMBL" id="MCW1916742.1"/>
    </source>
</evidence>
<reference evidence="9" key="1">
    <citation type="submission" date="2022-10" db="EMBL/GenBank/DDBJ databases">
        <title>Luteolibacter sp. GHJ8, whole genome shotgun sequencing project.</title>
        <authorList>
            <person name="Zhao G."/>
            <person name="Shen L."/>
        </authorList>
    </citation>
    <scope>NUCLEOTIDE SEQUENCE</scope>
    <source>
        <strain evidence="9">GHJ8</strain>
    </source>
</reference>
<protein>
    <submittedName>
        <fullName evidence="9">ABC transporter substrate-binding protein</fullName>
    </submittedName>
</protein>
<dbReference type="RefSeq" id="WP_264516331.1">
    <property type="nucleotide sequence ID" value="NZ_JAPDDR010000018.1"/>
</dbReference>
<dbReference type="Proteomes" id="UP001165653">
    <property type="component" value="Unassembled WGS sequence"/>
</dbReference>
<evidence type="ECO:0000256" key="2">
    <source>
        <dbReference type="ARBA" id="ARBA00004418"/>
    </source>
</evidence>
<comment type="subcellular location">
    <subcellularLocation>
        <location evidence="1">Endomembrane system</location>
    </subcellularLocation>
    <subcellularLocation>
        <location evidence="2">Periplasm</location>
    </subcellularLocation>
</comment>
<evidence type="ECO:0000256" key="4">
    <source>
        <dbReference type="ARBA" id="ARBA00022448"/>
    </source>
</evidence>
<organism evidence="9 10">
    <name type="scientific">Luteolibacter rhizosphaerae</name>
    <dbReference type="NCBI Taxonomy" id="2989719"/>
    <lineage>
        <taxon>Bacteria</taxon>
        <taxon>Pseudomonadati</taxon>
        <taxon>Verrucomicrobiota</taxon>
        <taxon>Verrucomicrobiia</taxon>
        <taxon>Verrucomicrobiales</taxon>
        <taxon>Verrucomicrobiaceae</taxon>
        <taxon>Luteolibacter</taxon>
    </lineage>
</organism>
<evidence type="ECO:0000256" key="3">
    <source>
        <dbReference type="ARBA" id="ARBA00010742"/>
    </source>
</evidence>
<dbReference type="PANTHER" id="PTHR30024:SF47">
    <property type="entry name" value="TAURINE-BINDING PERIPLASMIC PROTEIN"/>
    <property type="match status" value="1"/>
</dbReference>
<comment type="caution">
    <text evidence="9">The sequence shown here is derived from an EMBL/GenBank/DDBJ whole genome shotgun (WGS) entry which is preliminary data.</text>
</comment>
<evidence type="ECO:0000256" key="6">
    <source>
        <dbReference type="ARBA" id="ARBA00022519"/>
    </source>
</evidence>
<keyword evidence="8" id="KW-0472">Membrane</keyword>
<keyword evidence="10" id="KW-1185">Reference proteome</keyword>
<dbReference type="Gene3D" id="3.40.190.10">
    <property type="entry name" value="Periplasmic binding protein-like II"/>
    <property type="match status" value="2"/>
</dbReference>
<proteinExistence type="inferred from homology"/>
<keyword evidence="7" id="KW-0732">Signal</keyword>
<evidence type="ECO:0000256" key="1">
    <source>
        <dbReference type="ARBA" id="ARBA00004308"/>
    </source>
</evidence>
<keyword evidence="4" id="KW-0813">Transport</keyword>
<dbReference type="SUPFAM" id="SSF53850">
    <property type="entry name" value="Periplasmic binding protein-like II"/>
    <property type="match status" value="1"/>
</dbReference>
<dbReference type="Pfam" id="PF13379">
    <property type="entry name" value="NMT1_2"/>
    <property type="match status" value="1"/>
</dbReference>
<dbReference type="CDD" id="cd13553">
    <property type="entry name" value="PBP2_NrtA_CpmA_like"/>
    <property type="match status" value="1"/>
</dbReference>
<gene>
    <name evidence="9" type="ORF">OJ996_24355</name>
</gene>
<sequence>MTLRGTLLLTASVWIGAISAMHYQMNMEKFTWGEEKEDKLRIGFLPVTCHLTCPVTNFINKEIEGDGIFEPLKFSGWPELKESFLSGHTKATFILAPMAIALREQGVPIKIVYLGHRDGTALMVQKDSNIRSIADLRGKVVAVPNRYSNQRLLIFRALNNAGMTIDDIKLLEMPPPDMPTALATKSVDAVTSGEPFMGQCELDGYGRVLYLTKDIWPNFISCVLAVHEDEIRDHPDRVQKLVDGIANSGMWLEDGMDKRMAAAQFVSKRYYNQHPRLLEFVLSKPPDRVRYGNLGVQKENFEEIAALGKQSGILQGTVKFEDYVDTRFSDAAETRKKAYEYTAEQALKDLDEP</sequence>
<dbReference type="PANTHER" id="PTHR30024">
    <property type="entry name" value="ALIPHATIC SULFONATES-BINDING PROTEIN-RELATED"/>
    <property type="match status" value="1"/>
</dbReference>
<evidence type="ECO:0000256" key="7">
    <source>
        <dbReference type="ARBA" id="ARBA00022729"/>
    </source>
</evidence>
<comment type="similarity">
    <text evidence="3">Belongs to the bacterial solute-binding protein SsuA/TauA family.</text>
</comment>
<keyword evidence="5" id="KW-1003">Cell membrane</keyword>
<dbReference type="InterPro" id="IPR044527">
    <property type="entry name" value="NrtA/CpmA_ABC-bd_dom"/>
</dbReference>